<reference evidence="1 2" key="1">
    <citation type="submission" date="2023-08" db="EMBL/GenBank/DDBJ databases">
        <title>Whole-genome sequencing of halo(alkali)philic microorganisms from hypersaline lakes.</title>
        <authorList>
            <person name="Sorokin D.Y."/>
            <person name="Abbas B."/>
            <person name="Merkel A.Y."/>
        </authorList>
    </citation>
    <scope>NUCLEOTIDE SEQUENCE [LARGE SCALE GENOMIC DNA]</scope>
    <source>
        <strain evidence="1 2">AB-CW4</strain>
    </source>
</reference>
<sequence length="120" mass="12536">MELKEFITETLTQIVDGVSDAKQAAEKSDSIINPAIAGTAANKDGGFFFPAMNGQIATLIDFDVSLSITEGKDSKAGINVASGLISLGGSGQSSSENSSLTRVRFNIPVVLQNKKLNSND</sequence>
<dbReference type="EMBL" id="JAVDDT010000002">
    <property type="protein sequence ID" value="MDQ2069204.1"/>
    <property type="molecule type" value="Genomic_DNA"/>
</dbReference>
<comment type="caution">
    <text evidence="1">The sequence shown here is derived from an EMBL/GenBank/DDBJ whole genome shotgun (WGS) entry which is preliminary data.</text>
</comment>
<organism evidence="1 2">
    <name type="scientific">Natronospira bacteriovora</name>
    <dbReference type="NCBI Taxonomy" id="3069753"/>
    <lineage>
        <taxon>Bacteria</taxon>
        <taxon>Pseudomonadati</taxon>
        <taxon>Pseudomonadota</taxon>
        <taxon>Gammaproteobacteria</taxon>
        <taxon>Natronospirales</taxon>
        <taxon>Natronospiraceae</taxon>
        <taxon>Natronospira</taxon>
    </lineage>
</organism>
<keyword evidence="2" id="KW-1185">Reference proteome</keyword>
<evidence type="ECO:0000313" key="2">
    <source>
        <dbReference type="Proteomes" id="UP001239019"/>
    </source>
</evidence>
<protein>
    <submittedName>
        <fullName evidence="1">Uncharacterized protein</fullName>
    </submittedName>
</protein>
<proteinExistence type="predicted"/>
<name>A0ABU0W5B4_9GAMM</name>
<gene>
    <name evidence="1" type="ORF">RBH19_04905</name>
</gene>
<accession>A0ABU0W5B4</accession>
<evidence type="ECO:0000313" key="1">
    <source>
        <dbReference type="EMBL" id="MDQ2069204.1"/>
    </source>
</evidence>
<dbReference type="Proteomes" id="UP001239019">
    <property type="component" value="Unassembled WGS sequence"/>
</dbReference>
<dbReference type="RefSeq" id="WP_306727691.1">
    <property type="nucleotide sequence ID" value="NZ_JAVDDT010000002.1"/>
</dbReference>